<dbReference type="InterPro" id="IPR006684">
    <property type="entry name" value="YbgC/YbaW"/>
</dbReference>
<evidence type="ECO:0000313" key="5">
    <source>
        <dbReference type="Proteomes" id="UP000487350"/>
    </source>
</evidence>
<dbReference type="CDD" id="cd00586">
    <property type="entry name" value="4HBT"/>
    <property type="match status" value="1"/>
</dbReference>
<dbReference type="Pfam" id="PF03061">
    <property type="entry name" value="4HBT"/>
    <property type="match status" value="1"/>
</dbReference>
<reference evidence="4 5" key="1">
    <citation type="submission" date="2019-11" db="EMBL/GenBank/DDBJ databases">
        <title>Caenimonas koreensis gen. nov., sp. nov., isolated from activated sludge.</title>
        <authorList>
            <person name="Seung H.R."/>
        </authorList>
    </citation>
    <scope>NUCLEOTIDE SEQUENCE [LARGE SCALE GENOMIC DNA]</scope>
    <source>
        <strain evidence="4 5">EMB320</strain>
    </source>
</reference>
<feature type="domain" description="N-acetyltransferase" evidence="3">
    <location>
        <begin position="144"/>
        <end position="286"/>
    </location>
</feature>
<dbReference type="GO" id="GO:0047617">
    <property type="term" value="F:fatty acyl-CoA hydrolase activity"/>
    <property type="evidence" value="ECO:0007669"/>
    <property type="project" value="TreeGrafter"/>
</dbReference>
<dbReference type="EC" id="3.1.2.-" evidence="4"/>
<name>A0A844BH59_9BURK</name>
<dbReference type="CDD" id="cd04301">
    <property type="entry name" value="NAT_SF"/>
    <property type="match status" value="1"/>
</dbReference>
<dbReference type="Proteomes" id="UP000487350">
    <property type="component" value="Unassembled WGS sequence"/>
</dbReference>
<dbReference type="PROSITE" id="PS51186">
    <property type="entry name" value="GNAT"/>
    <property type="match status" value="1"/>
</dbReference>
<protein>
    <submittedName>
        <fullName evidence="4">YbgC/FadM family acyl-CoA thioesterase</fullName>
        <ecNumber evidence="4">3.1.2.-</ecNumber>
    </submittedName>
</protein>
<dbReference type="Pfam" id="PF13673">
    <property type="entry name" value="Acetyltransf_10"/>
    <property type="match status" value="1"/>
</dbReference>
<keyword evidence="2 4" id="KW-0378">Hydrolase</keyword>
<organism evidence="4 5">
    <name type="scientific">Caenimonas koreensis DSM 17982</name>
    <dbReference type="NCBI Taxonomy" id="1121255"/>
    <lineage>
        <taxon>Bacteria</taxon>
        <taxon>Pseudomonadati</taxon>
        <taxon>Pseudomonadota</taxon>
        <taxon>Betaproteobacteria</taxon>
        <taxon>Burkholderiales</taxon>
        <taxon>Comamonadaceae</taxon>
        <taxon>Caenimonas</taxon>
    </lineage>
</organism>
<proteinExistence type="inferred from homology"/>
<evidence type="ECO:0000259" key="3">
    <source>
        <dbReference type="PROSITE" id="PS51186"/>
    </source>
</evidence>
<dbReference type="SUPFAM" id="SSF55729">
    <property type="entry name" value="Acyl-CoA N-acyltransferases (Nat)"/>
    <property type="match status" value="1"/>
</dbReference>
<accession>A0A844BH59</accession>
<dbReference type="PANTHER" id="PTHR31793:SF27">
    <property type="entry name" value="NOVEL THIOESTERASE SUPERFAMILY DOMAIN AND SAPOSIN A-TYPE DOMAIN CONTAINING PROTEIN (0610012H03RIK)"/>
    <property type="match status" value="1"/>
</dbReference>
<dbReference type="OrthoDB" id="9796171at2"/>
<dbReference type="SUPFAM" id="SSF54637">
    <property type="entry name" value="Thioesterase/thiol ester dehydrase-isomerase"/>
    <property type="match status" value="1"/>
</dbReference>
<keyword evidence="5" id="KW-1185">Reference proteome</keyword>
<dbReference type="EMBL" id="WJBU01000033">
    <property type="protein sequence ID" value="MRD49771.1"/>
    <property type="molecule type" value="Genomic_DNA"/>
</dbReference>
<dbReference type="InterPro" id="IPR050563">
    <property type="entry name" value="4-hydroxybenzoyl-CoA_TE"/>
</dbReference>
<dbReference type="InterPro" id="IPR000182">
    <property type="entry name" value="GNAT_dom"/>
</dbReference>
<evidence type="ECO:0000256" key="2">
    <source>
        <dbReference type="ARBA" id="ARBA00022801"/>
    </source>
</evidence>
<comment type="similarity">
    <text evidence="1">Belongs to the 4-hydroxybenzoyl-CoA thioesterase family.</text>
</comment>
<dbReference type="GO" id="GO:0016747">
    <property type="term" value="F:acyltransferase activity, transferring groups other than amino-acyl groups"/>
    <property type="evidence" value="ECO:0007669"/>
    <property type="project" value="InterPro"/>
</dbReference>
<dbReference type="AlphaFoldDB" id="A0A844BH59"/>
<sequence length="288" mass="32416">MKRQDFRFFHRLRVRWAEVDMQKIVFNAHYLMYVDTAVADYWRALAMPYEEAMHLLDGDIYARKATVEFNASARMDERLDVGVKCTRIGTSSMNFTGAIFRDNDLLVTVELVYVFADPATQTSRPVPQALRELLLGFEAGEDMLNVVTGDWARLGADAQRIRSDVFIEEQRIPAELEWDEDDKTALHVVIYNRLGQTLATGRLLQHAPGVAKIGRVAVHRVLRGSRVGARVMATLMEAARARGDHEVILNAQRSAEPFYLGLGFAPRGDAFDEAGIAHIEMVRPLAPA</sequence>
<dbReference type="RefSeq" id="WP_153587063.1">
    <property type="nucleotide sequence ID" value="NZ_WJBU01000033.1"/>
</dbReference>
<dbReference type="Gene3D" id="3.10.129.10">
    <property type="entry name" value="Hotdog Thioesterase"/>
    <property type="match status" value="1"/>
</dbReference>
<gene>
    <name evidence="4" type="ORF">GHT07_21085</name>
</gene>
<dbReference type="InterPro" id="IPR016181">
    <property type="entry name" value="Acyl_CoA_acyltransferase"/>
</dbReference>
<dbReference type="PANTHER" id="PTHR31793">
    <property type="entry name" value="4-HYDROXYBENZOYL-COA THIOESTERASE FAMILY MEMBER"/>
    <property type="match status" value="1"/>
</dbReference>
<dbReference type="NCBIfam" id="TIGR00051">
    <property type="entry name" value="YbgC/FadM family acyl-CoA thioesterase"/>
    <property type="match status" value="1"/>
</dbReference>
<dbReference type="InterPro" id="IPR029069">
    <property type="entry name" value="HotDog_dom_sf"/>
</dbReference>
<evidence type="ECO:0000313" key="4">
    <source>
        <dbReference type="EMBL" id="MRD49771.1"/>
    </source>
</evidence>
<dbReference type="InterPro" id="IPR006683">
    <property type="entry name" value="Thioestr_dom"/>
</dbReference>
<evidence type="ECO:0000256" key="1">
    <source>
        <dbReference type="ARBA" id="ARBA00005953"/>
    </source>
</evidence>
<comment type="caution">
    <text evidence="4">The sequence shown here is derived from an EMBL/GenBank/DDBJ whole genome shotgun (WGS) entry which is preliminary data.</text>
</comment>
<dbReference type="Gene3D" id="3.40.630.30">
    <property type="match status" value="1"/>
</dbReference>